<dbReference type="InterPro" id="IPR001995">
    <property type="entry name" value="Peptidase_A2_cat"/>
</dbReference>
<dbReference type="Gene3D" id="2.40.70.10">
    <property type="entry name" value="Acid Proteases"/>
    <property type="match status" value="1"/>
</dbReference>
<keyword evidence="5" id="KW-1185">Reference proteome</keyword>
<evidence type="ECO:0000256" key="1">
    <source>
        <dbReference type="ARBA" id="ARBA00022801"/>
    </source>
</evidence>
<evidence type="ECO:0000259" key="3">
    <source>
        <dbReference type="PROSITE" id="PS50175"/>
    </source>
</evidence>
<protein>
    <recommendedName>
        <fullName evidence="3">Peptidase A2 domain-containing protein</fullName>
    </recommendedName>
</protein>
<dbReference type="Proteomes" id="UP001162164">
    <property type="component" value="Unassembled WGS sequence"/>
</dbReference>
<dbReference type="InterPro" id="IPR021109">
    <property type="entry name" value="Peptidase_aspartic_dom_sf"/>
</dbReference>
<evidence type="ECO:0000256" key="2">
    <source>
        <dbReference type="SAM" id="MobiDB-lite"/>
    </source>
</evidence>
<feature type="compositionally biased region" description="Polar residues" evidence="2">
    <location>
        <begin position="306"/>
        <end position="336"/>
    </location>
</feature>
<proteinExistence type="predicted"/>
<gene>
    <name evidence="4" type="ORF">NQ317_013071</name>
</gene>
<feature type="compositionally biased region" description="Basic and acidic residues" evidence="2">
    <location>
        <begin position="231"/>
        <end position="240"/>
    </location>
</feature>
<evidence type="ECO:0000313" key="4">
    <source>
        <dbReference type="EMBL" id="KAJ8980564.1"/>
    </source>
</evidence>
<dbReference type="InterPro" id="IPR008042">
    <property type="entry name" value="Retrotrans_Pao"/>
</dbReference>
<dbReference type="InterPro" id="IPR005312">
    <property type="entry name" value="DUF1759"/>
</dbReference>
<dbReference type="EMBL" id="JAPWTJ010000252">
    <property type="protein sequence ID" value="KAJ8980564.1"/>
    <property type="molecule type" value="Genomic_DNA"/>
</dbReference>
<dbReference type="SUPFAM" id="SSF50630">
    <property type="entry name" value="Acid proteases"/>
    <property type="match status" value="1"/>
</dbReference>
<dbReference type="Pfam" id="PF03564">
    <property type="entry name" value="DUF1759"/>
    <property type="match status" value="1"/>
</dbReference>
<feature type="region of interest" description="Disordered" evidence="2">
    <location>
        <begin position="231"/>
        <end position="254"/>
    </location>
</feature>
<feature type="domain" description="Peptidase A2" evidence="3">
    <location>
        <begin position="365"/>
        <end position="449"/>
    </location>
</feature>
<feature type="region of interest" description="Disordered" evidence="2">
    <location>
        <begin position="305"/>
        <end position="336"/>
    </location>
</feature>
<name>A0ABQ9JRR0_9CUCU</name>
<dbReference type="Pfam" id="PF05380">
    <property type="entry name" value="Peptidase_A17"/>
    <property type="match status" value="1"/>
</dbReference>
<dbReference type="CDD" id="cd00303">
    <property type="entry name" value="retropepsin_like"/>
    <property type="match status" value="1"/>
</dbReference>
<evidence type="ECO:0000313" key="5">
    <source>
        <dbReference type="Proteomes" id="UP001162164"/>
    </source>
</evidence>
<keyword evidence="1" id="KW-0378">Hydrolase</keyword>
<dbReference type="PANTHER" id="PTHR47331:SF5">
    <property type="entry name" value="RIBONUCLEASE H"/>
    <property type="match status" value="1"/>
</dbReference>
<dbReference type="PANTHER" id="PTHR47331">
    <property type="entry name" value="PHD-TYPE DOMAIN-CONTAINING PROTEIN"/>
    <property type="match status" value="1"/>
</dbReference>
<organism evidence="4 5">
    <name type="scientific">Molorchus minor</name>
    <dbReference type="NCBI Taxonomy" id="1323400"/>
    <lineage>
        <taxon>Eukaryota</taxon>
        <taxon>Metazoa</taxon>
        <taxon>Ecdysozoa</taxon>
        <taxon>Arthropoda</taxon>
        <taxon>Hexapoda</taxon>
        <taxon>Insecta</taxon>
        <taxon>Pterygota</taxon>
        <taxon>Neoptera</taxon>
        <taxon>Endopterygota</taxon>
        <taxon>Coleoptera</taxon>
        <taxon>Polyphaga</taxon>
        <taxon>Cucujiformia</taxon>
        <taxon>Chrysomeloidea</taxon>
        <taxon>Cerambycidae</taxon>
        <taxon>Lamiinae</taxon>
        <taxon>Monochamini</taxon>
        <taxon>Molorchus</taxon>
    </lineage>
</organism>
<dbReference type="PROSITE" id="PS50175">
    <property type="entry name" value="ASP_PROT_RETROV"/>
    <property type="match status" value="1"/>
</dbReference>
<accession>A0ABQ9JRR0</accession>
<reference evidence="4" key="1">
    <citation type="journal article" date="2023" name="Insect Mol. Biol.">
        <title>Genome sequencing provides insights into the evolution of gene families encoding plant cell wall-degrading enzymes in longhorned beetles.</title>
        <authorList>
            <person name="Shin N.R."/>
            <person name="Okamura Y."/>
            <person name="Kirsch R."/>
            <person name="Pauchet Y."/>
        </authorList>
    </citation>
    <scope>NUCLEOTIDE SEQUENCE</scope>
    <source>
        <strain evidence="4">MMC_N1</strain>
    </source>
</reference>
<sequence>MNLKDALAIMSNFNKTFYEVKNILNSFSVETPAVKAESGSVNPAHINLPKIQLIKFKGDIQSFPTYLDMYDSLVHNNACLSAIEKFNYLISSLEGPPLSVVKCLQMSSANYEIAYTTLVKRYKNTRLLSQVHWSAIENSPKLNSDEPHALRNLLDIFSENLEALKILKHPVEHWDFILVTMLLKKIEISTATRFELYNNSSETMPSYKDVFQFLENHCNALFTLNPSDNKSKFKKNDSHKSTSSSPRHVQTSSSFLGTNTNQVTVRHCSLCQAMYTNFQIVIHPVYVVLVINDIIRFLHFERPVDSGSNRSAPSASTDTNNISLGPESPTQTHTLAGFSGTDSTSVLLSTARVEVLDIRGHYQIIRAIIDTGSQTSLITQKCANRLGLPRRKIHSEIHGIGSTDVHSQLGCVYISLRPLGKPNSDLTADAIILPRICSDLPGKLLPKDGWSHIRNLTLADPDFDKPGNIDLLLGADLFPLIIQNGRVIGNANEPVALNTIFGFVLMGKFENTKLSHVTQSLLCQSEQQSLNDMLSKFWELENIPNKTAVSPDNELCEQLYLKTVTRAADGRFTVSLPFKDKLPKDEKDNFPRAFVALKNSTYIDDVVTGCDSIDDALALQTELIDLLKRGGFELHKWASNKPEVLSHLPQSPVNFATHSLDSEDITKVLGLCWQPPSDTFTYKVAPIERSCTKRNILSELARVFDPLGFLTPITFYIKCLIQKLWVLGLSWDDKPPNDIQRKGLIQKIGGMSCLLKNPADVASRGAFPSDLLTNSLWWAAPDFLKHGQDAWPVNKLNTLESTEMFDEEKRNVTLTATIAPVDNFLDVLLNNHSSLNSMQRVTGYVLRFIHNCRVPKTKLLGTFSYIELHDALLALVKRQQEIFFADEISKINKKERLPKPFQKLNVFLDTNHILRTLKALQIGRLGVLCFSSYVTSAARA</sequence>
<comment type="caution">
    <text evidence="4">The sequence shown here is derived from an EMBL/GenBank/DDBJ whole genome shotgun (WGS) entry which is preliminary data.</text>
</comment>
<feature type="compositionally biased region" description="Polar residues" evidence="2">
    <location>
        <begin position="242"/>
        <end position="254"/>
    </location>
</feature>